<feature type="non-terminal residue" evidence="2">
    <location>
        <position position="1"/>
    </location>
</feature>
<evidence type="ECO:0000313" key="3">
    <source>
        <dbReference type="Proteomes" id="UP001055439"/>
    </source>
</evidence>
<gene>
    <name evidence="2" type="ORF">MUK42_23904</name>
</gene>
<dbReference type="AlphaFoldDB" id="A0A9E7K1B4"/>
<proteinExistence type="predicted"/>
<protein>
    <submittedName>
        <fullName evidence="2">Uncharacterized protein</fullName>
    </submittedName>
</protein>
<name>A0A9E7K1B4_9LILI</name>
<keyword evidence="3" id="KW-1185">Reference proteome</keyword>
<dbReference type="EMBL" id="CP097507">
    <property type="protein sequence ID" value="URE01341.1"/>
    <property type="molecule type" value="Genomic_DNA"/>
</dbReference>
<reference evidence="2" key="1">
    <citation type="submission" date="2022-05" db="EMBL/GenBank/DDBJ databases">
        <title>The Musa troglodytarum L. genome provides insights into the mechanism of non-climacteric behaviour and enrichment of carotenoids.</title>
        <authorList>
            <person name="Wang J."/>
        </authorList>
    </citation>
    <scope>NUCLEOTIDE SEQUENCE</scope>
    <source>
        <tissue evidence="2">Leaf</tissue>
    </source>
</reference>
<feature type="region of interest" description="Disordered" evidence="1">
    <location>
        <begin position="37"/>
        <end position="74"/>
    </location>
</feature>
<feature type="region of interest" description="Disordered" evidence="1">
    <location>
        <begin position="1"/>
        <end position="22"/>
    </location>
</feature>
<evidence type="ECO:0000256" key="1">
    <source>
        <dbReference type="SAM" id="MobiDB-lite"/>
    </source>
</evidence>
<organism evidence="2 3">
    <name type="scientific">Musa troglodytarum</name>
    <name type="common">fe'i banana</name>
    <dbReference type="NCBI Taxonomy" id="320322"/>
    <lineage>
        <taxon>Eukaryota</taxon>
        <taxon>Viridiplantae</taxon>
        <taxon>Streptophyta</taxon>
        <taxon>Embryophyta</taxon>
        <taxon>Tracheophyta</taxon>
        <taxon>Spermatophyta</taxon>
        <taxon>Magnoliopsida</taxon>
        <taxon>Liliopsida</taxon>
        <taxon>Zingiberales</taxon>
        <taxon>Musaceae</taxon>
        <taxon>Musa</taxon>
    </lineage>
</organism>
<feature type="region of interest" description="Disordered" evidence="1">
    <location>
        <begin position="90"/>
        <end position="112"/>
    </location>
</feature>
<feature type="compositionally biased region" description="Low complexity" evidence="1">
    <location>
        <begin position="44"/>
        <end position="67"/>
    </location>
</feature>
<dbReference type="Proteomes" id="UP001055439">
    <property type="component" value="Chromosome 5"/>
</dbReference>
<sequence length="112" mass="12149">SIHALPLPEEHEETPVDHTQPSALRFLNAAVNGACDQSRLHQLPTSSPGRRRPTGSSRPSWRGSSGTARRRAIHVEASIVRSTVRRSFTAQGAVDSYDMSRIPQEGVGAEVP</sequence>
<evidence type="ECO:0000313" key="2">
    <source>
        <dbReference type="EMBL" id="URE01341.1"/>
    </source>
</evidence>
<accession>A0A9E7K1B4</accession>